<dbReference type="PANTHER" id="PTHR31562">
    <property type="entry name" value="PROTEIN CBG18972"/>
    <property type="match status" value="1"/>
</dbReference>
<sequence>LADVHWRPEEGGQQQTTVDQRPIDIGAEEEDEEAGGGIYGVYDPLRREEYGIIRPTSYGGAAEREERRKMRRLRRRRATACVVLMLALAIMVGVLFEELNYGVGFMWYMNRYSAVVQRPVTVRRGENAPSIAIVIILKDSTHDDQYALASSTVHCYAALHGYRLRVVNAAANGTNWAATCPQPDFMFHRHCVFRHLLDGMEEEWVLFLDADIGVVNPDHLIEEVLPSNRTTHIVFYDRIMNHEVMAGSYLVRNNEFSRRFLKYWSDYFFNLPSSFHGTDNGALHNVLLEFALPDLREGRVKCEEMWRQSKDFPSLDDYVVCTRGLMAGRWMEGIEIRNKTHPQRWSRDGWLTNSAWSRRDFMLHGWQKKRLNVLGFARWHSPLANPLSAWVAPDGAVDDEQLAARCAEQGASAGAAWAHKDSFLVTEEEVKNRLEKEIEKQEKSFAEKVAQMTL</sequence>
<evidence type="ECO:0000256" key="1">
    <source>
        <dbReference type="SAM" id="Coils"/>
    </source>
</evidence>
<keyword evidence="3" id="KW-1133">Transmembrane helix</keyword>
<keyword evidence="3" id="KW-0812">Transmembrane</keyword>
<feature type="non-terminal residue" evidence="4">
    <location>
        <position position="1"/>
    </location>
</feature>
<feature type="region of interest" description="Disordered" evidence="2">
    <location>
        <begin position="1"/>
        <end position="35"/>
    </location>
</feature>
<evidence type="ECO:0000256" key="2">
    <source>
        <dbReference type="SAM" id="MobiDB-lite"/>
    </source>
</evidence>
<dbReference type="Proteomes" id="UP001432322">
    <property type="component" value="Unassembled WGS sequence"/>
</dbReference>
<protein>
    <recommendedName>
        <fullName evidence="6">Nucleotide-diphospho-sugar transferase domain-containing protein</fullName>
    </recommendedName>
</protein>
<feature type="coiled-coil region" evidence="1">
    <location>
        <begin position="424"/>
        <end position="451"/>
    </location>
</feature>
<evidence type="ECO:0000313" key="4">
    <source>
        <dbReference type="EMBL" id="GMT27074.1"/>
    </source>
</evidence>
<comment type="caution">
    <text evidence="4">The sequence shown here is derived from an EMBL/GenBank/DDBJ whole genome shotgun (WGS) entry which is preliminary data.</text>
</comment>
<keyword evidence="5" id="KW-1185">Reference proteome</keyword>
<dbReference type="PANTHER" id="PTHR31562:SF2">
    <property type="entry name" value="NUCLEOTIDE-DIPHOSPHO-SUGAR TRANSFERASE"/>
    <property type="match status" value="1"/>
</dbReference>
<name>A0AAV5W8L9_9BILA</name>
<accession>A0AAV5W8L9</accession>
<keyword evidence="3" id="KW-0472">Membrane</keyword>
<dbReference type="Pfam" id="PF03314">
    <property type="entry name" value="DUF273"/>
    <property type="match status" value="1"/>
</dbReference>
<evidence type="ECO:0000256" key="3">
    <source>
        <dbReference type="SAM" id="Phobius"/>
    </source>
</evidence>
<dbReference type="InterPro" id="IPR029044">
    <property type="entry name" value="Nucleotide-diphossugar_trans"/>
</dbReference>
<organism evidence="4 5">
    <name type="scientific">Pristionchus fissidentatus</name>
    <dbReference type="NCBI Taxonomy" id="1538716"/>
    <lineage>
        <taxon>Eukaryota</taxon>
        <taxon>Metazoa</taxon>
        <taxon>Ecdysozoa</taxon>
        <taxon>Nematoda</taxon>
        <taxon>Chromadorea</taxon>
        <taxon>Rhabditida</taxon>
        <taxon>Rhabditina</taxon>
        <taxon>Diplogasteromorpha</taxon>
        <taxon>Diplogasteroidea</taxon>
        <taxon>Neodiplogasteridae</taxon>
        <taxon>Pristionchus</taxon>
    </lineage>
</organism>
<feature type="compositionally biased region" description="Basic and acidic residues" evidence="2">
    <location>
        <begin position="1"/>
        <end position="10"/>
    </location>
</feature>
<reference evidence="4" key="1">
    <citation type="submission" date="2023-10" db="EMBL/GenBank/DDBJ databases">
        <title>Genome assembly of Pristionchus species.</title>
        <authorList>
            <person name="Yoshida K."/>
            <person name="Sommer R.J."/>
        </authorList>
    </citation>
    <scope>NUCLEOTIDE SEQUENCE</scope>
    <source>
        <strain evidence="4">RS5133</strain>
    </source>
</reference>
<dbReference type="AlphaFoldDB" id="A0AAV5W8L9"/>
<keyword evidence="1" id="KW-0175">Coiled coil</keyword>
<evidence type="ECO:0008006" key="6">
    <source>
        <dbReference type="Google" id="ProtNLM"/>
    </source>
</evidence>
<gene>
    <name evidence="4" type="ORF">PFISCL1PPCAC_18371</name>
</gene>
<dbReference type="EMBL" id="BTSY01000005">
    <property type="protein sequence ID" value="GMT27074.1"/>
    <property type="molecule type" value="Genomic_DNA"/>
</dbReference>
<feature type="transmembrane region" description="Helical" evidence="3">
    <location>
        <begin position="77"/>
        <end position="96"/>
    </location>
</feature>
<dbReference type="InterPro" id="IPR004988">
    <property type="entry name" value="DUF273"/>
</dbReference>
<proteinExistence type="predicted"/>
<dbReference type="Gene3D" id="3.90.550.10">
    <property type="entry name" value="Spore Coat Polysaccharide Biosynthesis Protein SpsA, Chain A"/>
    <property type="match status" value="1"/>
</dbReference>
<evidence type="ECO:0000313" key="5">
    <source>
        <dbReference type="Proteomes" id="UP001432322"/>
    </source>
</evidence>
<dbReference type="SUPFAM" id="SSF53448">
    <property type="entry name" value="Nucleotide-diphospho-sugar transferases"/>
    <property type="match status" value="1"/>
</dbReference>